<reference evidence="12" key="1">
    <citation type="submission" date="2021-02" db="EMBL/GenBank/DDBJ databases">
        <authorList>
            <person name="Nowell W R."/>
        </authorList>
    </citation>
    <scope>NUCLEOTIDE SEQUENCE</scope>
</reference>
<feature type="domain" description="Tyrosine specific protein phosphatases" evidence="8">
    <location>
        <begin position="706"/>
        <end position="779"/>
    </location>
</feature>
<dbReference type="PRINTS" id="PR00700">
    <property type="entry name" value="PRTYPHPHTASE"/>
</dbReference>
<evidence type="ECO:0000259" key="7">
    <source>
        <dbReference type="PROSITE" id="PS50055"/>
    </source>
</evidence>
<evidence type="ECO:0000256" key="2">
    <source>
        <dbReference type="ARBA" id="ARBA00009649"/>
    </source>
</evidence>
<proteinExistence type="inferred from homology"/>
<name>A0A816TNQ4_9BILA</name>
<dbReference type="OrthoDB" id="5854685at2759"/>
<dbReference type="InterPro" id="IPR019749">
    <property type="entry name" value="Band_41_domain"/>
</dbReference>
<dbReference type="Proteomes" id="UP000663834">
    <property type="component" value="Unassembled WGS sequence"/>
</dbReference>
<dbReference type="Pfam" id="PF00373">
    <property type="entry name" value="FERM_M"/>
    <property type="match status" value="1"/>
</dbReference>
<protein>
    <submittedName>
        <fullName evidence="12">Uncharacterized protein</fullName>
    </submittedName>
</protein>
<dbReference type="PROSITE" id="PS50055">
    <property type="entry name" value="TYR_PHOSPHATASE_PTP"/>
    <property type="match status" value="1"/>
</dbReference>
<dbReference type="InterPro" id="IPR029021">
    <property type="entry name" value="Prot-tyrosine_phosphatase-like"/>
</dbReference>
<comment type="subcellular location">
    <subcellularLocation>
        <location evidence="1">Cytoplasm</location>
        <location evidence="1">Cytoskeleton</location>
    </subcellularLocation>
</comment>
<keyword evidence="5" id="KW-0206">Cytoskeleton</keyword>
<evidence type="ECO:0000313" key="10">
    <source>
        <dbReference type="EMBL" id="CAF1213940.1"/>
    </source>
</evidence>
<dbReference type="SMART" id="SM00194">
    <property type="entry name" value="PTPc"/>
    <property type="match status" value="1"/>
</dbReference>
<evidence type="ECO:0000313" key="11">
    <source>
        <dbReference type="EMBL" id="CAF1422342.1"/>
    </source>
</evidence>
<dbReference type="Gene3D" id="1.20.80.10">
    <property type="match status" value="1"/>
</dbReference>
<dbReference type="GO" id="GO:0004725">
    <property type="term" value="F:protein tyrosine phosphatase activity"/>
    <property type="evidence" value="ECO:0007669"/>
    <property type="project" value="InterPro"/>
</dbReference>
<dbReference type="SUPFAM" id="SSF52799">
    <property type="entry name" value="(Phosphotyrosine protein) phosphatases II"/>
    <property type="match status" value="1"/>
</dbReference>
<feature type="domain" description="FERM" evidence="9">
    <location>
        <begin position="43"/>
        <end position="335"/>
    </location>
</feature>
<feature type="domain" description="Tyrosine-protein phosphatase" evidence="7">
    <location>
        <begin position="530"/>
        <end position="788"/>
    </location>
</feature>
<sequence length="795" mass="91509">MPSIFGKSHLYRYDIQGGAKSHYLVFVHLPCLQTHLKHLYQLSLLPFNDYEQQTIECLMNHNSLTCDCISYLLQRLHIRDGAISNCFALSYYNKSNNQSYWLDPNISMRQQIPKSELKPNLTFTMLLYPPVPYAITDEKARLILYQQLFCNFISSMYTISGSLVETLSAYFLRACFDNKFNADQNHDVLQLIIAAVGISEEKSDIVKDRIFELYRDLNGIDIRSAQNQFVHQISQLYTYGMIHLEIKSALNETICLGLNHTGIHCRSLLRNEFKLEACWHNITSIVSNKQRQITMTIKNGNMNTHMQIYYTDSTNYNRYCLRLLHVFLNHFSKYVPSEIENIPKSETFPMKKPCLVHGASVPDLRSDGESSSNDRSPPSASSSARSSNHSSNVWTGSLPNLTVQLSTRQQTNEIFKKNNDPYATFSDNLNHIDEQETISPVEEKQVTLRHPLPVPYKSQSPMYKKDSILQSSASVSTLTTNNRSLLNSRTYLSSTSVPLEIDTISVDDDDDAPTDIWLADFESKLSNNIVYDEFDSIPVSRINGSIQDGRLSDNTHRNRYADVIPYDDTRVRLIPTKDNLHGYINASHVKIRVENTIYSYIAAESPLPLTVHDFWRMISGSNIHVIVMLIGNDPQLCANYFPKHKNEKCRTDEFEIELISEQNRQDFHIRYLRMKVLNGQRMRTIVHLQYVAWDEAQLPLDTTSFIDFINVANSFRRHYGETNPCLVHCTAGIGRTGIFILIHVMIQCITFNKKVSVASVLKVMREHRMSLVDRTYSYVFAYRCLIDYLKSSRLI</sequence>
<keyword evidence="4" id="KW-0378">Hydrolase</keyword>
<keyword evidence="3" id="KW-0963">Cytoplasm</keyword>
<dbReference type="InterPro" id="IPR000299">
    <property type="entry name" value="FERM_domain"/>
</dbReference>
<dbReference type="EMBL" id="CAJNOV010005551">
    <property type="protein sequence ID" value="CAF1213940.1"/>
    <property type="molecule type" value="Genomic_DNA"/>
</dbReference>
<dbReference type="InterPro" id="IPR014352">
    <property type="entry name" value="FERM/acyl-CoA-bd_prot_sf"/>
</dbReference>
<feature type="compositionally biased region" description="Low complexity" evidence="6">
    <location>
        <begin position="370"/>
        <end position="391"/>
    </location>
</feature>
<evidence type="ECO:0000256" key="5">
    <source>
        <dbReference type="ARBA" id="ARBA00023212"/>
    </source>
</evidence>
<dbReference type="Pfam" id="PF00102">
    <property type="entry name" value="Y_phosphatase"/>
    <property type="match status" value="1"/>
</dbReference>
<accession>A0A816TNQ4</accession>
<dbReference type="AlphaFoldDB" id="A0A816TNQ4"/>
<evidence type="ECO:0000256" key="6">
    <source>
        <dbReference type="SAM" id="MobiDB-lite"/>
    </source>
</evidence>
<gene>
    <name evidence="10" type="ORF">CJN711_LOCUS12655</name>
    <name evidence="11" type="ORF">KQP761_LOCUS10639</name>
    <name evidence="12" type="ORF">MBJ925_LOCUS22411</name>
</gene>
<dbReference type="InterPro" id="IPR000387">
    <property type="entry name" value="Tyr_Pase_dom"/>
</dbReference>
<dbReference type="SUPFAM" id="SSF47031">
    <property type="entry name" value="Second domain of FERM"/>
    <property type="match status" value="1"/>
</dbReference>
<dbReference type="SMART" id="SM00295">
    <property type="entry name" value="B41"/>
    <property type="match status" value="1"/>
</dbReference>
<evidence type="ECO:0000256" key="3">
    <source>
        <dbReference type="ARBA" id="ARBA00022490"/>
    </source>
</evidence>
<dbReference type="PROSITE" id="PS50056">
    <property type="entry name" value="TYR_PHOSPHATASE_2"/>
    <property type="match status" value="1"/>
</dbReference>
<dbReference type="SMART" id="SM00404">
    <property type="entry name" value="PTPc_motif"/>
    <property type="match status" value="1"/>
</dbReference>
<evidence type="ECO:0000313" key="13">
    <source>
        <dbReference type="Proteomes" id="UP000663824"/>
    </source>
</evidence>
<evidence type="ECO:0000256" key="1">
    <source>
        <dbReference type="ARBA" id="ARBA00004245"/>
    </source>
</evidence>
<dbReference type="PANTHER" id="PTHR45706:SF1">
    <property type="entry name" value="PEZ, ISOFORM A"/>
    <property type="match status" value="1"/>
</dbReference>
<evidence type="ECO:0000259" key="9">
    <source>
        <dbReference type="PROSITE" id="PS50057"/>
    </source>
</evidence>
<dbReference type="PROSITE" id="PS00383">
    <property type="entry name" value="TYR_PHOSPHATASE_1"/>
    <property type="match status" value="1"/>
</dbReference>
<dbReference type="Proteomes" id="UP000663855">
    <property type="component" value="Unassembled WGS sequence"/>
</dbReference>
<dbReference type="EMBL" id="CAJNOW010004576">
    <property type="protein sequence ID" value="CAF1422342.1"/>
    <property type="molecule type" value="Genomic_DNA"/>
</dbReference>
<comment type="similarity">
    <text evidence="2">Belongs to the protein-tyrosine phosphatase family. Non-receptor class subfamily.</text>
</comment>
<dbReference type="EMBL" id="CAJNRE010011469">
    <property type="protein sequence ID" value="CAF2101777.1"/>
    <property type="molecule type" value="Genomic_DNA"/>
</dbReference>
<organism evidence="12 13">
    <name type="scientific">Rotaria magnacalcarata</name>
    <dbReference type="NCBI Taxonomy" id="392030"/>
    <lineage>
        <taxon>Eukaryota</taxon>
        <taxon>Metazoa</taxon>
        <taxon>Spiralia</taxon>
        <taxon>Gnathifera</taxon>
        <taxon>Rotifera</taxon>
        <taxon>Eurotatoria</taxon>
        <taxon>Bdelloidea</taxon>
        <taxon>Philodinida</taxon>
        <taxon>Philodinidae</taxon>
        <taxon>Rotaria</taxon>
    </lineage>
</organism>
<dbReference type="InterPro" id="IPR003595">
    <property type="entry name" value="Tyr_Pase_cat"/>
</dbReference>
<dbReference type="Proteomes" id="UP000663824">
    <property type="component" value="Unassembled WGS sequence"/>
</dbReference>
<comment type="caution">
    <text evidence="12">The sequence shown here is derived from an EMBL/GenBank/DDBJ whole genome shotgun (WGS) entry which is preliminary data.</text>
</comment>
<dbReference type="InterPro" id="IPR035963">
    <property type="entry name" value="FERM_2"/>
</dbReference>
<dbReference type="PROSITE" id="PS50057">
    <property type="entry name" value="FERM_3"/>
    <property type="match status" value="1"/>
</dbReference>
<evidence type="ECO:0000259" key="8">
    <source>
        <dbReference type="PROSITE" id="PS50056"/>
    </source>
</evidence>
<evidence type="ECO:0000256" key="4">
    <source>
        <dbReference type="ARBA" id="ARBA00022801"/>
    </source>
</evidence>
<dbReference type="GO" id="GO:0005856">
    <property type="term" value="C:cytoskeleton"/>
    <property type="evidence" value="ECO:0007669"/>
    <property type="project" value="UniProtKB-SubCell"/>
</dbReference>
<dbReference type="InterPro" id="IPR019748">
    <property type="entry name" value="FERM_central"/>
</dbReference>
<dbReference type="PANTHER" id="PTHR45706">
    <property type="entry name" value="TYROSINE-PROTEIN PHOSPHATASE"/>
    <property type="match status" value="1"/>
</dbReference>
<evidence type="ECO:0000313" key="12">
    <source>
        <dbReference type="EMBL" id="CAF2101777.1"/>
    </source>
</evidence>
<dbReference type="Gene3D" id="3.90.190.10">
    <property type="entry name" value="Protein tyrosine phosphatase superfamily"/>
    <property type="match status" value="1"/>
</dbReference>
<feature type="region of interest" description="Disordered" evidence="6">
    <location>
        <begin position="359"/>
        <end position="395"/>
    </location>
</feature>
<dbReference type="InterPro" id="IPR000242">
    <property type="entry name" value="PTP_cat"/>
</dbReference>
<dbReference type="InterPro" id="IPR016130">
    <property type="entry name" value="Tyr_Pase_AS"/>
</dbReference>